<evidence type="ECO:0000259" key="7">
    <source>
        <dbReference type="Pfam" id="PF04542"/>
    </source>
</evidence>
<dbReference type="Pfam" id="PF05270">
    <property type="entry name" value="AbfB"/>
    <property type="match status" value="1"/>
</dbReference>
<dbReference type="Gene3D" id="1.10.1740.10">
    <property type="match status" value="1"/>
</dbReference>
<evidence type="ECO:0000256" key="5">
    <source>
        <dbReference type="RuleBase" id="RU000716"/>
    </source>
</evidence>
<dbReference type="GO" id="GO:0046373">
    <property type="term" value="P:L-arabinose metabolic process"/>
    <property type="evidence" value="ECO:0007669"/>
    <property type="project" value="InterPro"/>
</dbReference>
<dbReference type="GO" id="GO:0003677">
    <property type="term" value="F:DNA binding"/>
    <property type="evidence" value="ECO:0007669"/>
    <property type="project" value="UniProtKB-KW"/>
</dbReference>
<comment type="caution">
    <text evidence="9">The sequence shown here is derived from an EMBL/GenBank/DDBJ whole genome shotgun (WGS) entry which is preliminary data.</text>
</comment>
<dbReference type="CDD" id="cd23399">
    <property type="entry name" value="beta-trefoil_ABD_ABFB"/>
    <property type="match status" value="1"/>
</dbReference>
<dbReference type="GO" id="GO:0006352">
    <property type="term" value="P:DNA-templated transcription initiation"/>
    <property type="evidence" value="ECO:0007669"/>
    <property type="project" value="InterPro"/>
</dbReference>
<accession>A0A919MRA5</accession>
<evidence type="ECO:0000256" key="4">
    <source>
        <dbReference type="ARBA" id="ARBA00023163"/>
    </source>
</evidence>
<organism evidence="9 10">
    <name type="scientific">Actinoplanes nipponensis</name>
    <dbReference type="NCBI Taxonomy" id="135950"/>
    <lineage>
        <taxon>Bacteria</taxon>
        <taxon>Bacillati</taxon>
        <taxon>Actinomycetota</taxon>
        <taxon>Actinomycetes</taxon>
        <taxon>Micromonosporales</taxon>
        <taxon>Micromonosporaceae</taxon>
        <taxon>Actinoplanes</taxon>
    </lineage>
</organism>
<evidence type="ECO:0000259" key="8">
    <source>
        <dbReference type="Pfam" id="PF05270"/>
    </source>
</evidence>
<evidence type="ECO:0000256" key="2">
    <source>
        <dbReference type="ARBA" id="ARBA00023082"/>
    </source>
</evidence>
<keyword evidence="10" id="KW-1185">Reference proteome</keyword>
<dbReference type="Gene3D" id="2.80.10.50">
    <property type="match status" value="1"/>
</dbReference>
<evidence type="ECO:0000313" key="9">
    <source>
        <dbReference type="EMBL" id="GIE54456.1"/>
    </source>
</evidence>
<dbReference type="InterPro" id="IPR039425">
    <property type="entry name" value="RNA_pol_sigma-70-like"/>
</dbReference>
<feature type="domain" description="Alpha-L-arabinofuranosidase B arabinose-binding" evidence="8">
    <location>
        <begin position="402"/>
        <end position="534"/>
    </location>
</feature>
<evidence type="ECO:0000313" key="10">
    <source>
        <dbReference type="Proteomes" id="UP000647172"/>
    </source>
</evidence>
<dbReference type="EMBL" id="BOMQ01000102">
    <property type="protein sequence ID" value="GIE54456.1"/>
    <property type="molecule type" value="Genomic_DNA"/>
</dbReference>
<keyword evidence="1 5" id="KW-0805">Transcription regulation</keyword>
<keyword evidence="2 5" id="KW-0731">Sigma factor</keyword>
<dbReference type="PANTHER" id="PTHR43133:SF8">
    <property type="entry name" value="RNA POLYMERASE SIGMA FACTOR HI_1459-RELATED"/>
    <property type="match status" value="1"/>
</dbReference>
<dbReference type="InterPro" id="IPR007627">
    <property type="entry name" value="RNA_pol_sigma70_r2"/>
</dbReference>
<proteinExistence type="inferred from homology"/>
<feature type="compositionally biased region" description="Low complexity" evidence="6">
    <location>
        <begin position="376"/>
        <end position="394"/>
    </location>
</feature>
<dbReference type="SUPFAM" id="SSF88946">
    <property type="entry name" value="Sigma2 domain of RNA polymerase sigma factors"/>
    <property type="match status" value="1"/>
</dbReference>
<dbReference type="PANTHER" id="PTHR43133">
    <property type="entry name" value="RNA POLYMERASE ECF-TYPE SIGMA FACTO"/>
    <property type="match status" value="1"/>
</dbReference>
<dbReference type="InterPro" id="IPR007934">
    <property type="entry name" value="AbfB_ABD"/>
</dbReference>
<keyword evidence="4 5" id="KW-0804">Transcription</keyword>
<dbReference type="NCBIfam" id="TIGR02937">
    <property type="entry name" value="sigma70-ECF"/>
    <property type="match status" value="1"/>
</dbReference>
<dbReference type="InterPro" id="IPR000838">
    <property type="entry name" value="RNA_pol_sigma70_ECF_CS"/>
</dbReference>
<dbReference type="GO" id="GO:0016987">
    <property type="term" value="F:sigma factor activity"/>
    <property type="evidence" value="ECO:0007669"/>
    <property type="project" value="UniProtKB-KW"/>
</dbReference>
<dbReference type="InterPro" id="IPR036195">
    <property type="entry name" value="AbfB_ABD_sf"/>
</dbReference>
<dbReference type="AlphaFoldDB" id="A0A919MRA5"/>
<dbReference type="Proteomes" id="UP000647172">
    <property type="component" value="Unassembled WGS sequence"/>
</dbReference>
<reference evidence="9" key="1">
    <citation type="submission" date="2021-01" db="EMBL/GenBank/DDBJ databases">
        <title>Whole genome shotgun sequence of Actinoplanes nipponensis NBRC 14063.</title>
        <authorList>
            <person name="Komaki H."/>
            <person name="Tamura T."/>
        </authorList>
    </citation>
    <scope>NUCLEOTIDE SEQUENCE</scope>
    <source>
        <strain evidence="9">NBRC 14063</strain>
    </source>
</reference>
<dbReference type="SUPFAM" id="SSF110221">
    <property type="entry name" value="AbfB domain"/>
    <property type="match status" value="1"/>
</dbReference>
<dbReference type="InterPro" id="IPR014284">
    <property type="entry name" value="RNA_pol_sigma-70_dom"/>
</dbReference>
<evidence type="ECO:0000256" key="6">
    <source>
        <dbReference type="SAM" id="MobiDB-lite"/>
    </source>
</evidence>
<keyword evidence="3 5" id="KW-0238">DNA-binding</keyword>
<gene>
    <name evidence="9" type="ORF">Ani05nite_79900</name>
</gene>
<dbReference type="Pfam" id="PF04542">
    <property type="entry name" value="Sigma70_r2"/>
    <property type="match status" value="1"/>
</dbReference>
<feature type="region of interest" description="Disordered" evidence="6">
    <location>
        <begin position="359"/>
        <end position="394"/>
    </location>
</feature>
<dbReference type="GO" id="GO:0046556">
    <property type="term" value="F:alpha-L-arabinofuranosidase activity"/>
    <property type="evidence" value="ECO:0007669"/>
    <property type="project" value="InterPro"/>
</dbReference>
<protein>
    <recommendedName>
        <fullName evidence="5">RNA polymerase sigma factor</fullName>
    </recommendedName>
</protein>
<name>A0A919MRA5_9ACTN</name>
<comment type="similarity">
    <text evidence="5">Belongs to the sigma-70 factor family. ECF subfamily.</text>
</comment>
<feature type="domain" description="RNA polymerase sigma-70 region 2" evidence="7">
    <location>
        <begin position="42"/>
        <end position="104"/>
    </location>
</feature>
<dbReference type="InterPro" id="IPR013325">
    <property type="entry name" value="RNA_pol_sigma_r2"/>
</dbReference>
<sequence length="540" mass="56706">MRLAIDDGDGEMRSTRTNDAAVVAAAQAGDHRALEELTASGLPLVYSIVRRGLGAHPDVDDVVQEVMLRALRKLPKLRTPATFRAWLAAIAVRQVSTHLRRRERNAGRTAAIEEAVGLADDRGPSEDLTALRVDLSRQRRQVERAGRWLDPDDRALLSLWWLEVADQLTRAELAAALGLSVPHAGVRVQRMRTQLEASRALVAALELRPRCPRLAAVAESWDGRPSPLWRKRLTRHVRSCPDCARAGAGFVAPERLFPAFALLPVPIGLGLAVLGKLALDGMAVGTAVPGALIGAAGPGAASGAGAGAKAGLIGQLVQAAALHPVVSTVAAGALVAGTGVATMQLADPPPPAPRVIAGPPRVTGVPGSPPPARSSVATPRATPTPAAPRATGAGTVTLGPLSLEAQNAAGRFVASENGLGVLVPAGPDTAAVTRNRATFTAVEGLADSRCVSFRYADGRYLRHASWRLRLSPNEGTPLFRGDATFCPRTGVAAGSVTLESSNYPGWFLRHRGDELWVDQSDGSATFRADGSFRVRPPLTR</sequence>
<evidence type="ECO:0000256" key="1">
    <source>
        <dbReference type="ARBA" id="ARBA00023015"/>
    </source>
</evidence>
<dbReference type="PROSITE" id="PS01063">
    <property type="entry name" value="SIGMA70_ECF"/>
    <property type="match status" value="1"/>
</dbReference>
<evidence type="ECO:0000256" key="3">
    <source>
        <dbReference type="ARBA" id="ARBA00023125"/>
    </source>
</evidence>